<evidence type="ECO:0000256" key="1">
    <source>
        <dbReference type="SAM" id="Coils"/>
    </source>
</evidence>
<dbReference type="CDD" id="cd12797">
    <property type="entry name" value="M23_peptidase"/>
    <property type="match status" value="1"/>
</dbReference>
<proteinExistence type="predicted"/>
<feature type="chain" id="PRO_5045530694" evidence="2">
    <location>
        <begin position="24"/>
        <end position="385"/>
    </location>
</feature>
<dbReference type="RefSeq" id="WP_335421352.1">
    <property type="nucleotide sequence ID" value="NZ_JBALHR010000003.1"/>
</dbReference>
<sequence>MICRRAAILAALLCFALPGAAQAVTVAEQAQAAAANLQAAVAELDQARAARDRVQALTRTISAYEQGLGALRESLRQASIREATLLMQFEAKRDRVAQLVAVLGRIESDPAPMLLLHPSGPLGTVRSGMMIADVTPALQAEAEALRAELTEVRDLRALQVAAGRTLADGLRAAQEARTALSQAISDRTQLPKRFTEDPEVLKGLLESADTLDAFAAGLALNETESEGMQDFGFAHGQLPLPVLGTLLRRPDEADGAGIRRPGMALATRKRALVTAPWPGTIRYRGPLLDFGNVIILEPGAGYLLILAGLDTVYGEVGEVIAGGAPLGLMGGGEPGMDEFLVSAQDGGGARDTETLYVELRQGGEPVDPMPWFAATAPLAEAQQVP</sequence>
<protein>
    <submittedName>
        <fullName evidence="4">Peptidoglycan DD-metalloendopeptidase family protein</fullName>
    </submittedName>
</protein>
<dbReference type="InterPro" id="IPR016047">
    <property type="entry name" value="M23ase_b-sheet_dom"/>
</dbReference>
<name>A0ABU8BTA0_9RHOB</name>
<dbReference type="Pfam" id="PF01551">
    <property type="entry name" value="Peptidase_M23"/>
    <property type="match status" value="1"/>
</dbReference>
<evidence type="ECO:0000256" key="2">
    <source>
        <dbReference type="SAM" id="SignalP"/>
    </source>
</evidence>
<dbReference type="EMBL" id="JBALHR010000003">
    <property type="protein sequence ID" value="MEH7827921.1"/>
    <property type="molecule type" value="Genomic_DNA"/>
</dbReference>
<gene>
    <name evidence="4" type="ORF">V6590_07160</name>
</gene>
<feature type="signal peptide" evidence="2">
    <location>
        <begin position="1"/>
        <end position="23"/>
    </location>
</feature>
<dbReference type="InterPro" id="IPR011055">
    <property type="entry name" value="Dup_hybrid_motif"/>
</dbReference>
<feature type="coiled-coil region" evidence="1">
    <location>
        <begin position="27"/>
        <end position="57"/>
    </location>
</feature>
<dbReference type="Gene3D" id="2.70.70.10">
    <property type="entry name" value="Glucose Permease (Domain IIA)"/>
    <property type="match status" value="1"/>
</dbReference>
<feature type="domain" description="M23ase beta-sheet core" evidence="3">
    <location>
        <begin position="261"/>
        <end position="368"/>
    </location>
</feature>
<organism evidence="4 5">
    <name type="scientific">Gemmobacter denitrificans</name>
    <dbReference type="NCBI Taxonomy" id="3123040"/>
    <lineage>
        <taxon>Bacteria</taxon>
        <taxon>Pseudomonadati</taxon>
        <taxon>Pseudomonadota</taxon>
        <taxon>Alphaproteobacteria</taxon>
        <taxon>Rhodobacterales</taxon>
        <taxon>Paracoccaceae</taxon>
        <taxon>Gemmobacter</taxon>
    </lineage>
</organism>
<accession>A0ABU8BTA0</accession>
<keyword evidence="1" id="KW-0175">Coiled coil</keyword>
<keyword evidence="5" id="KW-1185">Reference proteome</keyword>
<evidence type="ECO:0000313" key="5">
    <source>
        <dbReference type="Proteomes" id="UP001431963"/>
    </source>
</evidence>
<keyword evidence="2" id="KW-0732">Signal</keyword>
<dbReference type="SUPFAM" id="SSF51261">
    <property type="entry name" value="Duplicated hybrid motif"/>
    <property type="match status" value="1"/>
</dbReference>
<evidence type="ECO:0000313" key="4">
    <source>
        <dbReference type="EMBL" id="MEH7827921.1"/>
    </source>
</evidence>
<comment type="caution">
    <text evidence="4">The sequence shown here is derived from an EMBL/GenBank/DDBJ whole genome shotgun (WGS) entry which is preliminary data.</text>
</comment>
<dbReference type="Proteomes" id="UP001431963">
    <property type="component" value="Unassembled WGS sequence"/>
</dbReference>
<reference evidence="4" key="1">
    <citation type="submission" date="2024-02" db="EMBL/GenBank/DDBJ databases">
        <title>Genome sequences of strain Gemmobacter sp. JM10B15.</title>
        <authorList>
            <person name="Zhang M."/>
        </authorList>
    </citation>
    <scope>NUCLEOTIDE SEQUENCE</scope>
    <source>
        <strain evidence="4">JM10B15</strain>
    </source>
</reference>
<evidence type="ECO:0000259" key="3">
    <source>
        <dbReference type="Pfam" id="PF01551"/>
    </source>
</evidence>